<dbReference type="GO" id="GO:0006633">
    <property type="term" value="P:fatty acid biosynthetic process"/>
    <property type="evidence" value="ECO:0007669"/>
    <property type="project" value="TreeGrafter"/>
</dbReference>
<dbReference type="EMBL" id="LMWW01000036">
    <property type="protein sequence ID" value="KUN81296.1"/>
    <property type="molecule type" value="Genomic_DNA"/>
</dbReference>
<dbReference type="RefSeq" id="WP_055632757.1">
    <property type="nucleotide sequence ID" value="NZ_KQ948771.1"/>
</dbReference>
<dbReference type="NCBIfam" id="NF005559">
    <property type="entry name" value="PRK07231.1"/>
    <property type="match status" value="1"/>
</dbReference>
<comment type="caution">
    <text evidence="3">The sequence shown here is derived from an EMBL/GenBank/DDBJ whole genome shotgun (WGS) entry which is preliminary data.</text>
</comment>
<dbReference type="PROSITE" id="PS00061">
    <property type="entry name" value="ADH_SHORT"/>
    <property type="match status" value="1"/>
</dbReference>
<comment type="similarity">
    <text evidence="1">Belongs to the short-chain dehydrogenases/reductases (SDR) family.</text>
</comment>
<dbReference type="FunFam" id="3.40.50.720:FF:000084">
    <property type="entry name" value="Short-chain dehydrogenase reductase"/>
    <property type="match status" value="1"/>
</dbReference>
<dbReference type="GO" id="GO:0016616">
    <property type="term" value="F:oxidoreductase activity, acting on the CH-OH group of donors, NAD or NADP as acceptor"/>
    <property type="evidence" value="ECO:0007669"/>
    <property type="project" value="TreeGrafter"/>
</dbReference>
<sequence>MSGQGQVVIITGAGSGIGRATALRFAERGWTVVAADVDEGAAAHTVAELKTPGKAVSVDISDSARVAALISTVVQSFGRIDVLVNNAGFGFRGTVETIEEADWDRVMAVNAKGVFLCSKYAIPELAKTGGRIVNVASYTAAQGIADRAAYVASKGAIASLTRAMAVDHIGQGIRVNAVAPGTVNSPYFAKMLAESPDPESLRASLDGRAPVGRMAEPEEIADAIVWLASEESGFVVGSVLTVDGGTSIWGR</sequence>
<name>A0A117RB99_9ACTN</name>
<dbReference type="CDD" id="cd05233">
    <property type="entry name" value="SDR_c"/>
    <property type="match status" value="1"/>
</dbReference>
<keyword evidence="2" id="KW-0560">Oxidoreductase</keyword>
<evidence type="ECO:0000313" key="4">
    <source>
        <dbReference type="Proteomes" id="UP000052982"/>
    </source>
</evidence>
<evidence type="ECO:0000256" key="2">
    <source>
        <dbReference type="ARBA" id="ARBA00023002"/>
    </source>
</evidence>
<organism evidence="3 4">
    <name type="scientific">Streptomyces griseoruber</name>
    <dbReference type="NCBI Taxonomy" id="1943"/>
    <lineage>
        <taxon>Bacteria</taxon>
        <taxon>Bacillati</taxon>
        <taxon>Actinomycetota</taxon>
        <taxon>Actinomycetes</taxon>
        <taxon>Kitasatosporales</taxon>
        <taxon>Streptomycetaceae</taxon>
        <taxon>Streptomyces</taxon>
    </lineage>
</organism>
<dbReference type="Gene3D" id="3.40.50.720">
    <property type="entry name" value="NAD(P)-binding Rossmann-like Domain"/>
    <property type="match status" value="1"/>
</dbReference>
<dbReference type="InterPro" id="IPR002347">
    <property type="entry name" value="SDR_fam"/>
</dbReference>
<reference evidence="3 4" key="1">
    <citation type="submission" date="2015-10" db="EMBL/GenBank/DDBJ databases">
        <title>Draft genome sequence of Streptomyces griseoruber DSM 40281, type strain for the species Streptomyces griseoruber.</title>
        <authorList>
            <person name="Ruckert C."/>
            <person name="Winkler A."/>
            <person name="Kalinowski J."/>
            <person name="Kampfer P."/>
            <person name="Glaeser S."/>
        </authorList>
    </citation>
    <scope>NUCLEOTIDE SEQUENCE [LARGE SCALE GENOMIC DNA]</scope>
    <source>
        <strain evidence="3 4">DSM 40281</strain>
    </source>
</reference>
<dbReference type="PRINTS" id="PR00081">
    <property type="entry name" value="GDHRDH"/>
</dbReference>
<dbReference type="AlphaFoldDB" id="A0A117RB99"/>
<protein>
    <submittedName>
        <fullName evidence="3">Short-chain dehydrogenase</fullName>
    </submittedName>
</protein>
<dbReference type="PANTHER" id="PTHR42760">
    <property type="entry name" value="SHORT-CHAIN DEHYDROGENASES/REDUCTASES FAMILY MEMBER"/>
    <property type="match status" value="1"/>
</dbReference>
<proteinExistence type="inferred from homology"/>
<accession>A0A117RB99</accession>
<dbReference type="Pfam" id="PF13561">
    <property type="entry name" value="adh_short_C2"/>
    <property type="match status" value="1"/>
</dbReference>
<evidence type="ECO:0000256" key="1">
    <source>
        <dbReference type="ARBA" id="ARBA00006484"/>
    </source>
</evidence>
<dbReference type="STRING" id="1943.AQJ64_23150"/>
<dbReference type="SUPFAM" id="SSF51735">
    <property type="entry name" value="NAD(P)-binding Rossmann-fold domains"/>
    <property type="match status" value="1"/>
</dbReference>
<dbReference type="InterPro" id="IPR020904">
    <property type="entry name" value="Sc_DH/Rdtase_CS"/>
</dbReference>
<keyword evidence="4" id="KW-1185">Reference proteome</keyword>
<dbReference type="PRINTS" id="PR00080">
    <property type="entry name" value="SDRFAMILY"/>
</dbReference>
<evidence type="ECO:0000313" key="3">
    <source>
        <dbReference type="EMBL" id="KUN81296.1"/>
    </source>
</evidence>
<dbReference type="Proteomes" id="UP000052982">
    <property type="component" value="Unassembled WGS sequence"/>
</dbReference>
<dbReference type="OrthoDB" id="7064009at2"/>
<dbReference type="NCBIfam" id="NF004791">
    <property type="entry name" value="PRK06138.1"/>
    <property type="match status" value="1"/>
</dbReference>
<dbReference type="GO" id="GO:0048038">
    <property type="term" value="F:quinone binding"/>
    <property type="evidence" value="ECO:0007669"/>
    <property type="project" value="TreeGrafter"/>
</dbReference>
<dbReference type="PANTHER" id="PTHR42760:SF122">
    <property type="entry name" value="NAD(P)-BINDING PROTEIN"/>
    <property type="match status" value="1"/>
</dbReference>
<gene>
    <name evidence="3" type="ORF">AQJ64_23150</name>
</gene>
<dbReference type="InterPro" id="IPR036291">
    <property type="entry name" value="NAD(P)-bd_dom_sf"/>
</dbReference>